<evidence type="ECO:0000256" key="1">
    <source>
        <dbReference type="ARBA" id="ARBA00022723"/>
    </source>
</evidence>
<accession>A0A0D2WNI0</accession>
<feature type="compositionally biased region" description="Low complexity" evidence="5">
    <location>
        <begin position="319"/>
        <end position="336"/>
    </location>
</feature>
<keyword evidence="1" id="KW-0479">Metal-binding</keyword>
<organism evidence="7 8">
    <name type="scientific">Capsaspora owczarzaki (strain ATCC 30864)</name>
    <dbReference type="NCBI Taxonomy" id="595528"/>
    <lineage>
        <taxon>Eukaryota</taxon>
        <taxon>Filasterea</taxon>
        <taxon>Capsaspora</taxon>
    </lineage>
</organism>
<dbReference type="SUPFAM" id="SSF57903">
    <property type="entry name" value="FYVE/PHD zinc finger"/>
    <property type="match status" value="2"/>
</dbReference>
<dbReference type="InterPro" id="IPR013083">
    <property type="entry name" value="Znf_RING/FYVE/PHD"/>
</dbReference>
<evidence type="ECO:0000256" key="3">
    <source>
        <dbReference type="ARBA" id="ARBA00022833"/>
    </source>
</evidence>
<dbReference type="STRING" id="595528.A0A0D2WNI0"/>
<evidence type="ECO:0000259" key="6">
    <source>
        <dbReference type="PROSITE" id="PS50157"/>
    </source>
</evidence>
<dbReference type="RefSeq" id="XP_004363317.2">
    <property type="nucleotide sequence ID" value="XM_004363260.2"/>
</dbReference>
<evidence type="ECO:0000313" key="8">
    <source>
        <dbReference type="Proteomes" id="UP000008743"/>
    </source>
</evidence>
<evidence type="ECO:0000256" key="2">
    <source>
        <dbReference type="ARBA" id="ARBA00022771"/>
    </source>
</evidence>
<feature type="compositionally biased region" description="Low complexity" evidence="5">
    <location>
        <begin position="124"/>
        <end position="135"/>
    </location>
</feature>
<dbReference type="PROSITE" id="PS00028">
    <property type="entry name" value="ZINC_FINGER_C2H2_1"/>
    <property type="match status" value="1"/>
</dbReference>
<dbReference type="InParanoid" id="A0A0D2WNI0"/>
<keyword evidence="3" id="KW-0862">Zinc</keyword>
<feature type="domain" description="C2H2-type" evidence="6">
    <location>
        <begin position="458"/>
        <end position="487"/>
    </location>
</feature>
<proteinExistence type="predicted"/>
<name>A0A0D2WNI0_CAPO3</name>
<evidence type="ECO:0000313" key="7">
    <source>
        <dbReference type="EMBL" id="KJE92670.1"/>
    </source>
</evidence>
<feature type="region of interest" description="Disordered" evidence="5">
    <location>
        <begin position="275"/>
        <end position="341"/>
    </location>
</feature>
<dbReference type="Proteomes" id="UP000008743">
    <property type="component" value="Unassembled WGS sequence"/>
</dbReference>
<feature type="compositionally biased region" description="Basic residues" evidence="5">
    <location>
        <begin position="275"/>
        <end position="284"/>
    </location>
</feature>
<dbReference type="InterPro" id="IPR001965">
    <property type="entry name" value="Znf_PHD"/>
</dbReference>
<dbReference type="AlphaFoldDB" id="A0A0D2WNI0"/>
<keyword evidence="8" id="KW-1185">Reference proteome</keyword>
<evidence type="ECO:0000256" key="5">
    <source>
        <dbReference type="SAM" id="MobiDB-lite"/>
    </source>
</evidence>
<reference evidence="8" key="1">
    <citation type="submission" date="2011-02" db="EMBL/GenBank/DDBJ databases">
        <title>The Genome Sequence of Capsaspora owczarzaki ATCC 30864.</title>
        <authorList>
            <person name="Russ C."/>
            <person name="Cuomo C."/>
            <person name="Burger G."/>
            <person name="Gray M.W."/>
            <person name="Holland P.W.H."/>
            <person name="King N."/>
            <person name="Lang F.B.F."/>
            <person name="Roger A.J."/>
            <person name="Ruiz-Trillo I."/>
            <person name="Young S.K."/>
            <person name="Zeng Q."/>
            <person name="Gargeya S."/>
            <person name="Alvarado L."/>
            <person name="Berlin A."/>
            <person name="Chapman S.B."/>
            <person name="Chen Z."/>
            <person name="Freedman E."/>
            <person name="Gellesch M."/>
            <person name="Goldberg J."/>
            <person name="Griggs A."/>
            <person name="Gujja S."/>
            <person name="Heilman E."/>
            <person name="Heiman D."/>
            <person name="Howarth C."/>
            <person name="Mehta T."/>
            <person name="Neiman D."/>
            <person name="Pearson M."/>
            <person name="Roberts A."/>
            <person name="Saif S."/>
            <person name="Shea T."/>
            <person name="Shenoy N."/>
            <person name="Sisk P."/>
            <person name="Stolte C."/>
            <person name="Sykes S."/>
            <person name="White J."/>
            <person name="Yandava C."/>
            <person name="Haas B."/>
            <person name="Nusbaum C."/>
            <person name="Birren B."/>
        </authorList>
    </citation>
    <scope>NUCLEOTIDE SEQUENCE</scope>
    <source>
        <strain evidence="8">ATCC 30864</strain>
    </source>
</reference>
<protein>
    <recommendedName>
        <fullName evidence="6">C2H2-type domain-containing protein</fullName>
    </recommendedName>
</protein>
<dbReference type="PROSITE" id="PS50157">
    <property type="entry name" value="ZINC_FINGER_C2H2_2"/>
    <property type="match status" value="1"/>
</dbReference>
<keyword evidence="2 4" id="KW-0863">Zinc-finger</keyword>
<gene>
    <name evidence="7" type="ORF">CAOG_003589</name>
</gene>
<dbReference type="GO" id="GO:0008270">
    <property type="term" value="F:zinc ion binding"/>
    <property type="evidence" value="ECO:0007669"/>
    <property type="project" value="UniProtKB-KW"/>
</dbReference>
<dbReference type="SMART" id="SM00249">
    <property type="entry name" value="PHD"/>
    <property type="match status" value="2"/>
</dbReference>
<dbReference type="OrthoDB" id="1903104at2759"/>
<feature type="compositionally biased region" description="Low complexity" evidence="5">
    <location>
        <begin position="172"/>
        <end position="184"/>
    </location>
</feature>
<dbReference type="InterPro" id="IPR011011">
    <property type="entry name" value="Znf_FYVE_PHD"/>
</dbReference>
<evidence type="ECO:0000256" key="4">
    <source>
        <dbReference type="PROSITE-ProRule" id="PRU00042"/>
    </source>
</evidence>
<dbReference type="EMBL" id="KE346364">
    <property type="protein sequence ID" value="KJE92670.1"/>
    <property type="molecule type" value="Genomic_DNA"/>
</dbReference>
<dbReference type="Gene3D" id="3.30.40.10">
    <property type="entry name" value="Zinc/RING finger domain, C3HC4 (zinc finger)"/>
    <property type="match status" value="1"/>
</dbReference>
<sequence length="602" mass="64069">MDGDIRLKRPLPDDDSAAATALNHGSAAAGLDAGGAAAMGTDAVVIVAAPAVKRHQPSADDDGDAGSSSAHGQRSDESHAKRTPYIEASGATAASSMPPPTDARLAFAAESKGSGSGSVDETDATTAATSATTTAMDKSTPSDASCPPPEGRAPDQVAASLIDQPLPPPPAATATAGRPTQTTPREPASHSWSSNREFANAIESLATWNRHLAHAAGMRWPLSDVQTGSIFYGHRRHGWSVTTEPPPSLHGPAVFDGRWRVTCGSGVSDVEARRRLQAKRRASRAHASSEPLLLATRPPAHILPPVKPPASKEADVKQSPSDSSEGSASTSISSSSGNQRADLHRIELPSVIVQESGHILGTDTSINTTHHHQHPLDFANKIPITLQQRMQLASLVGTAHTLRYMTLSHAGAEQTPYDPSWTGAESQELIRLLCALPLRRPTDRELSHMSPLQRERPYCCKVCGKLYKNPNGLQHHYAHWDHGPTDQAIVTALRCFTAKPRNKDDVQIACATCLRGFDSETKPLCCSSCSLCYHPACAYVAVTAVAEASSYPWECLHCKTCEVCGTAIEHHPSVVCDKCDRTAHAACRRNAGDTQACRYCQK</sequence>
<dbReference type="InterPro" id="IPR013087">
    <property type="entry name" value="Znf_C2H2_type"/>
</dbReference>
<feature type="region of interest" description="Disordered" evidence="5">
    <location>
        <begin position="54"/>
        <end position="194"/>
    </location>
</feature>